<dbReference type="Gene3D" id="3.30.70.20">
    <property type="match status" value="2"/>
</dbReference>
<organism evidence="10 11">
    <name type="scientific">Sutterella massiliensis</name>
    <dbReference type="NCBI Taxonomy" id="1816689"/>
    <lineage>
        <taxon>Bacteria</taxon>
        <taxon>Pseudomonadati</taxon>
        <taxon>Pseudomonadota</taxon>
        <taxon>Betaproteobacteria</taxon>
        <taxon>Burkholderiales</taxon>
        <taxon>Sutterellaceae</taxon>
        <taxon>Sutterella</taxon>
    </lineage>
</organism>
<keyword evidence="7" id="KW-0411">Iron-sulfur</keyword>
<evidence type="ECO:0000256" key="1">
    <source>
        <dbReference type="ARBA" id="ARBA00022448"/>
    </source>
</evidence>
<feature type="domain" description="4Fe-4S ferredoxin-type" evidence="9">
    <location>
        <begin position="181"/>
        <end position="212"/>
    </location>
</feature>
<keyword evidence="5" id="KW-0249">Electron transport</keyword>
<proteinExistence type="predicted"/>
<dbReference type="InterPro" id="IPR017900">
    <property type="entry name" value="4Fe4S_Fe_S_CS"/>
</dbReference>
<keyword evidence="4" id="KW-0677">Repeat</keyword>
<dbReference type="PROSITE" id="PS51379">
    <property type="entry name" value="4FE4S_FER_2"/>
    <property type="match status" value="3"/>
</dbReference>
<feature type="domain" description="4Fe-4S ferredoxin-type" evidence="9">
    <location>
        <begin position="56"/>
        <end position="87"/>
    </location>
</feature>
<dbReference type="SUPFAM" id="SSF54862">
    <property type="entry name" value="4Fe-4S ferredoxins"/>
    <property type="match status" value="1"/>
</dbReference>
<sequence length="268" mass="28892">MPQPLKNDRREHLQPVSRRAFLERAAGAVGGTVFCALALSALPMRSRAAWTPRPPGALAGDRFTAACARCGQCVLACPYNTLRLAGITDDAPTGTPFFVPREIPCYMCKDLPCVKACPTGALDPALEDVSLSRMGVAVIDPQSCLSWQGLRCEVCFRECPEANRALTVEPHPRGLSKHAVFIPVVHPEKCTGCGLCEKGCPTDVPAIRIVDPDRVLGAIGAHYRLGWLSEEDPKNTHRVPMQALDATQSDATSEAVPGLDYLNSEEAF</sequence>
<dbReference type="NCBIfam" id="NF007012">
    <property type="entry name" value="PRK09476.1"/>
    <property type="match status" value="1"/>
</dbReference>
<dbReference type="Proteomes" id="UP000715095">
    <property type="component" value="Unassembled WGS sequence"/>
</dbReference>
<keyword evidence="1" id="KW-0813">Transport</keyword>
<dbReference type="InterPro" id="IPR017896">
    <property type="entry name" value="4Fe4S_Fe-S-bd"/>
</dbReference>
<dbReference type="CDD" id="cd16373">
    <property type="entry name" value="DMSOR_beta_like"/>
    <property type="match status" value="1"/>
</dbReference>
<keyword evidence="2" id="KW-0004">4Fe-4S</keyword>
<evidence type="ECO:0000259" key="9">
    <source>
        <dbReference type="PROSITE" id="PS51379"/>
    </source>
</evidence>
<evidence type="ECO:0000256" key="4">
    <source>
        <dbReference type="ARBA" id="ARBA00022737"/>
    </source>
</evidence>
<keyword evidence="8" id="KW-0812">Transmembrane</keyword>
<evidence type="ECO:0000256" key="7">
    <source>
        <dbReference type="ARBA" id="ARBA00023014"/>
    </source>
</evidence>
<comment type="caution">
    <text evidence="10">The sequence shown here is derived from an EMBL/GenBank/DDBJ whole genome shotgun (WGS) entry which is preliminary data.</text>
</comment>
<reference evidence="10 11" key="1">
    <citation type="journal article" date="2021" name="Sci. Rep.">
        <title>The distribution of antibiotic resistance genes in chicken gut microbiota commensals.</title>
        <authorList>
            <person name="Juricova H."/>
            <person name="Matiasovicova J."/>
            <person name="Kubasova T."/>
            <person name="Cejkova D."/>
            <person name="Rychlik I."/>
        </authorList>
    </citation>
    <scope>NUCLEOTIDE SEQUENCE [LARGE SCALE GENOMIC DNA]</scope>
    <source>
        <strain evidence="10 11">An829</strain>
    </source>
</reference>
<gene>
    <name evidence="10" type="primary">napG</name>
    <name evidence="10" type="ORF">H6A60_01325</name>
</gene>
<dbReference type="PROSITE" id="PS00198">
    <property type="entry name" value="4FE4S_FER_1"/>
    <property type="match status" value="2"/>
</dbReference>
<dbReference type="InterPro" id="IPR006311">
    <property type="entry name" value="TAT_signal"/>
</dbReference>
<dbReference type="NCBIfam" id="TIGR00397">
    <property type="entry name" value="mauM_napG"/>
    <property type="match status" value="1"/>
</dbReference>
<evidence type="ECO:0000256" key="3">
    <source>
        <dbReference type="ARBA" id="ARBA00022723"/>
    </source>
</evidence>
<feature type="transmembrane region" description="Helical" evidence="8">
    <location>
        <begin position="21"/>
        <end position="42"/>
    </location>
</feature>
<evidence type="ECO:0000313" key="10">
    <source>
        <dbReference type="EMBL" id="MBM6703157.1"/>
    </source>
</evidence>
<dbReference type="RefSeq" id="WP_205101536.1">
    <property type="nucleotide sequence ID" value="NZ_JACJJC010000001.1"/>
</dbReference>
<dbReference type="PROSITE" id="PS51318">
    <property type="entry name" value="TAT"/>
    <property type="match status" value="1"/>
</dbReference>
<dbReference type="PANTHER" id="PTHR42859">
    <property type="entry name" value="OXIDOREDUCTASE"/>
    <property type="match status" value="1"/>
</dbReference>
<evidence type="ECO:0000256" key="5">
    <source>
        <dbReference type="ARBA" id="ARBA00022982"/>
    </source>
</evidence>
<accession>A0ABS2DP68</accession>
<dbReference type="EMBL" id="JACJJC010000001">
    <property type="protein sequence ID" value="MBM6703157.1"/>
    <property type="molecule type" value="Genomic_DNA"/>
</dbReference>
<keyword evidence="8" id="KW-0472">Membrane</keyword>
<feature type="domain" description="4Fe-4S ferredoxin-type" evidence="9">
    <location>
        <begin position="94"/>
        <end position="127"/>
    </location>
</feature>
<dbReference type="InterPro" id="IPR050294">
    <property type="entry name" value="RnfB_subfamily"/>
</dbReference>
<keyword evidence="11" id="KW-1185">Reference proteome</keyword>
<dbReference type="PANTHER" id="PTHR42859:SF10">
    <property type="entry name" value="DIMETHYLSULFOXIDE REDUCTASE CHAIN B"/>
    <property type="match status" value="1"/>
</dbReference>
<evidence type="ECO:0000256" key="6">
    <source>
        <dbReference type="ARBA" id="ARBA00023004"/>
    </source>
</evidence>
<keyword evidence="6" id="KW-0408">Iron</keyword>
<evidence type="ECO:0000313" key="11">
    <source>
        <dbReference type="Proteomes" id="UP000715095"/>
    </source>
</evidence>
<dbReference type="InterPro" id="IPR004494">
    <property type="entry name" value="MauM_NapG"/>
</dbReference>
<dbReference type="Pfam" id="PF12838">
    <property type="entry name" value="Fer4_7"/>
    <property type="match status" value="2"/>
</dbReference>
<name>A0ABS2DP68_9BURK</name>
<protein>
    <submittedName>
        <fullName evidence="10">Ferredoxin-type protein NapG</fullName>
    </submittedName>
</protein>
<evidence type="ECO:0000256" key="2">
    <source>
        <dbReference type="ARBA" id="ARBA00022485"/>
    </source>
</evidence>
<keyword evidence="8" id="KW-1133">Transmembrane helix</keyword>
<evidence type="ECO:0000256" key="8">
    <source>
        <dbReference type="SAM" id="Phobius"/>
    </source>
</evidence>
<keyword evidence="3" id="KW-0479">Metal-binding</keyword>